<dbReference type="InterPro" id="IPR004140">
    <property type="entry name" value="Exo70"/>
</dbReference>
<keyword evidence="6" id="KW-1185">Reference proteome</keyword>
<dbReference type="Pfam" id="PF20669">
    <property type="entry name" value="Exo70_N"/>
    <property type="match status" value="1"/>
</dbReference>
<keyword evidence="2 3" id="KW-0813">Transport</keyword>
<evidence type="ECO:0000259" key="4">
    <source>
        <dbReference type="Pfam" id="PF03081"/>
    </source>
</evidence>
<organism evidence="5 6">
    <name type="scientific">Canna indica</name>
    <name type="common">Indian-shot</name>
    <dbReference type="NCBI Taxonomy" id="4628"/>
    <lineage>
        <taxon>Eukaryota</taxon>
        <taxon>Viridiplantae</taxon>
        <taxon>Streptophyta</taxon>
        <taxon>Embryophyta</taxon>
        <taxon>Tracheophyta</taxon>
        <taxon>Spermatophyta</taxon>
        <taxon>Magnoliopsida</taxon>
        <taxon>Liliopsida</taxon>
        <taxon>Zingiberales</taxon>
        <taxon>Cannaceae</taxon>
        <taxon>Canna</taxon>
    </lineage>
</organism>
<dbReference type="InterPro" id="IPR046364">
    <property type="entry name" value="Exo70_C"/>
</dbReference>
<dbReference type="Gene3D" id="1.20.1280.170">
    <property type="entry name" value="Exocyst complex component Exo70"/>
    <property type="match status" value="1"/>
</dbReference>
<evidence type="ECO:0000256" key="3">
    <source>
        <dbReference type="RuleBase" id="RU365026"/>
    </source>
</evidence>
<dbReference type="PANTHER" id="PTHR12542">
    <property type="entry name" value="EXOCYST COMPLEX PROTEIN EXO70"/>
    <property type="match status" value="1"/>
</dbReference>
<dbReference type="SUPFAM" id="SSF74788">
    <property type="entry name" value="Cullin repeat-like"/>
    <property type="match status" value="1"/>
</dbReference>
<evidence type="ECO:0000313" key="6">
    <source>
        <dbReference type="Proteomes" id="UP001327560"/>
    </source>
</evidence>
<dbReference type="PANTHER" id="PTHR12542:SF96">
    <property type="entry name" value="EXOCYST COMPLEX COMPONENT EXO70B1"/>
    <property type="match status" value="1"/>
</dbReference>
<keyword evidence="3" id="KW-0268">Exocytosis</keyword>
<dbReference type="AlphaFoldDB" id="A0AAQ3KCP5"/>
<gene>
    <name evidence="5" type="ORF">Cni_G15080</name>
</gene>
<proteinExistence type="inferred from homology"/>
<dbReference type="GO" id="GO:0015031">
    <property type="term" value="P:protein transport"/>
    <property type="evidence" value="ECO:0007669"/>
    <property type="project" value="UniProtKB-KW"/>
</dbReference>
<feature type="domain" description="Exocyst complex subunit Exo70 C-terminal" evidence="4">
    <location>
        <begin position="271"/>
        <end position="621"/>
    </location>
</feature>
<comment type="similarity">
    <text evidence="1 3">Belongs to the EXO70 family.</text>
</comment>
<sequence length="631" mass="69930">MMDDDVDGEEKLIAAVRHIAKSLGRTQTMADDILQVFSSFDSRFFALEKTASDGQQRCQLDAPIDGHGSSTSARPPLADFDRNLRALERQILRFVDFNRLIWSDSADAAAFLEAVDGLLDTATDLNEHASPAAKPLLDRADLLLRRCVLRLDEEFRSIGGPTEPAILQDYEHDGHPYHDSGELDEQIIPVANPVNGYDIIIDSLPPGAVADLNDIARRMAAAGFGRECCETYAGFRRSFFDESVARLGLLPPPSDGFLASPWEDMEQEIPRWIEAARLMFLILIPSERRLCDRVFASMPAYADLAFSISCVPAAADLISFAAAVASGDQGPERLFGLLDLYEAVRDLLPELDSVLTDRYSAEVLAEVGAVHKALAASIRRIFVELENRIRRDPAKAAVPGGDVHPITRYVMNYLVAACSRPTLAEVMAEDASRAGAGVPLPVRVAWIADILLDNLDAKSKIYRDTSLSYIFLMNNGRYVLLKATGNEVGNLLGEDWNRRLSSKVKQWAGEYQRCAWNKVMAALRTEGFSGAASTSSVATEKAIRDKLGMFNNYLEDIWKTQGNWVAVDDQMRDELRAAVAEAVVPAYRNLVARLRQAGDARWLVGRYLKYSVEDVEARINELFEGGRRRPQ</sequence>
<comment type="function">
    <text evidence="3">Component of the exocyst complex.</text>
</comment>
<keyword evidence="3" id="KW-0653">Protein transport</keyword>
<dbReference type="Pfam" id="PF03081">
    <property type="entry name" value="Exo70_C"/>
    <property type="match status" value="1"/>
</dbReference>
<evidence type="ECO:0000313" key="5">
    <source>
        <dbReference type="EMBL" id="WOL06348.1"/>
    </source>
</evidence>
<evidence type="ECO:0000256" key="1">
    <source>
        <dbReference type="ARBA" id="ARBA00006756"/>
    </source>
</evidence>
<dbReference type="GO" id="GO:0005546">
    <property type="term" value="F:phosphatidylinositol-4,5-bisphosphate binding"/>
    <property type="evidence" value="ECO:0007669"/>
    <property type="project" value="InterPro"/>
</dbReference>
<dbReference type="EMBL" id="CP136893">
    <property type="protein sequence ID" value="WOL06348.1"/>
    <property type="molecule type" value="Genomic_DNA"/>
</dbReference>
<dbReference type="GO" id="GO:0000145">
    <property type="term" value="C:exocyst"/>
    <property type="evidence" value="ECO:0007669"/>
    <property type="project" value="InterPro"/>
</dbReference>
<dbReference type="InterPro" id="IPR016159">
    <property type="entry name" value="Cullin_repeat-like_dom_sf"/>
</dbReference>
<accession>A0AAQ3KCP5</accession>
<protein>
    <recommendedName>
        <fullName evidence="3">Exocyst subunit Exo70 family protein</fullName>
    </recommendedName>
</protein>
<dbReference type="Proteomes" id="UP001327560">
    <property type="component" value="Chromosome 4"/>
</dbReference>
<dbReference type="GO" id="GO:0006887">
    <property type="term" value="P:exocytosis"/>
    <property type="evidence" value="ECO:0007669"/>
    <property type="project" value="UniProtKB-KW"/>
</dbReference>
<reference evidence="5 6" key="1">
    <citation type="submission" date="2023-10" db="EMBL/GenBank/DDBJ databases">
        <title>Chromosome-scale genome assembly provides insights into flower coloration mechanisms of Canna indica.</title>
        <authorList>
            <person name="Li C."/>
        </authorList>
    </citation>
    <scope>NUCLEOTIDE SEQUENCE [LARGE SCALE GENOMIC DNA]</scope>
    <source>
        <tissue evidence="5">Flower</tissue>
    </source>
</reference>
<evidence type="ECO:0000256" key="2">
    <source>
        <dbReference type="ARBA" id="ARBA00022448"/>
    </source>
</evidence>
<name>A0AAQ3KCP5_9LILI</name>